<dbReference type="InterPro" id="IPR001412">
    <property type="entry name" value="aa-tRNA-synth_I_CS"/>
</dbReference>
<dbReference type="Gene3D" id="3.40.50.620">
    <property type="entry name" value="HUPs"/>
    <property type="match status" value="1"/>
</dbReference>
<dbReference type="InterPro" id="IPR023586">
    <property type="entry name" value="Ile-tRNA-ligase_type2"/>
</dbReference>
<organism evidence="14 15">
    <name type="scientific">Biomphalaria glabrata</name>
    <name type="common">Bloodfluke planorb</name>
    <name type="synonym">Freshwater snail</name>
    <dbReference type="NCBI Taxonomy" id="6526"/>
    <lineage>
        <taxon>Eukaryota</taxon>
        <taxon>Metazoa</taxon>
        <taxon>Spiralia</taxon>
        <taxon>Lophotrochozoa</taxon>
        <taxon>Mollusca</taxon>
        <taxon>Gastropoda</taxon>
        <taxon>Heterobranchia</taxon>
        <taxon>Euthyneura</taxon>
        <taxon>Panpulmonata</taxon>
        <taxon>Hygrophila</taxon>
        <taxon>Lymnaeoidea</taxon>
        <taxon>Planorbidae</taxon>
        <taxon>Biomphalaria</taxon>
    </lineage>
</organism>
<dbReference type="AlphaFoldDB" id="A0A2C9L1F1"/>
<dbReference type="FunFam" id="3.40.50.620:FF:000241">
    <property type="entry name" value="Isoleucine--tRNA ligase"/>
    <property type="match status" value="1"/>
</dbReference>
<dbReference type="SUPFAM" id="SSF50677">
    <property type="entry name" value="ValRS/IleRS/LeuRS editing domain"/>
    <property type="match status" value="1"/>
</dbReference>
<evidence type="ECO:0000256" key="1">
    <source>
        <dbReference type="ARBA" id="ARBA00005594"/>
    </source>
</evidence>
<dbReference type="GO" id="GO:0006428">
    <property type="term" value="P:isoleucyl-tRNA aminoacylation"/>
    <property type="evidence" value="ECO:0007669"/>
    <property type="project" value="InterPro"/>
</dbReference>
<dbReference type="STRING" id="6526.A0A2C9L1F1"/>
<name>A0A2C9L1F1_BIOGL</name>
<gene>
    <name evidence="14" type="primary">106074116</name>
</gene>
<keyword evidence="9" id="KW-0648">Protein biosynthesis</keyword>
<sequence>MSYIKYKEIDSNPNFAEIEKEILKQWEEDATFNESIKNRDGNQEFIFYDGPPFANGMPHYGHLLTGFAKDAIARFQTMIGKKVERKFGWDCHGLPAEMHAEKSLNISGKKAIQNFGIDKFNNYCRESVMMFADKWQQYINRQARWVDFKNDYKTMDIEFMESVIWGFKELYNKNLIYKSMQVMPYSWACETPLSNFETRMDNSYRQKTSKTVTVLFKAKGKINAFSKATYDNCYFLVWTTTPWTLPSNLALAINKNIAYSAIQHDNNLYICASSQAERLSKIIDKSIGNTKLLQEQISGNNLIDIEYFPLFEYFKDTKNAFKVLSADFVTDTDGTGIVHCAPGFGEDDFRICVQNNIPIICPVDDS</sequence>
<dbReference type="SUPFAM" id="SSF52374">
    <property type="entry name" value="Nucleotidylyl transferase"/>
    <property type="match status" value="1"/>
</dbReference>
<reference evidence="14" key="1">
    <citation type="submission" date="2020-05" db="UniProtKB">
        <authorList>
            <consortium name="EnsemblMetazoa"/>
        </authorList>
    </citation>
    <scope>IDENTIFICATION</scope>
    <source>
        <strain evidence="14">BB02</strain>
    </source>
</reference>
<keyword evidence="4" id="KW-0436">Ligase</keyword>
<evidence type="ECO:0000256" key="5">
    <source>
        <dbReference type="ARBA" id="ARBA00022723"/>
    </source>
</evidence>
<dbReference type="Gene3D" id="3.90.740.10">
    <property type="entry name" value="Valyl/Leucyl/Isoleucyl-tRNA synthetase, editing domain"/>
    <property type="match status" value="1"/>
</dbReference>
<accession>A0A2C9L1F1</accession>
<dbReference type="PRINTS" id="PR00984">
    <property type="entry name" value="TRNASYNTHILE"/>
</dbReference>
<keyword evidence="5" id="KW-0479">Metal-binding</keyword>
<evidence type="ECO:0000256" key="3">
    <source>
        <dbReference type="ARBA" id="ARBA00022490"/>
    </source>
</evidence>
<dbReference type="PROSITE" id="PS00178">
    <property type="entry name" value="AA_TRNA_LIGASE_I"/>
    <property type="match status" value="1"/>
</dbReference>
<keyword evidence="7" id="KW-0862">Zinc</keyword>
<keyword evidence="8" id="KW-0067">ATP-binding</keyword>
<dbReference type="Pfam" id="PF00133">
    <property type="entry name" value="tRNA-synt_1"/>
    <property type="match status" value="1"/>
</dbReference>
<dbReference type="PANTHER" id="PTHR42780:SF1">
    <property type="entry name" value="ISOLEUCINE--TRNA LIGASE, CYTOPLASMIC"/>
    <property type="match status" value="1"/>
</dbReference>
<evidence type="ECO:0000313" key="15">
    <source>
        <dbReference type="Proteomes" id="UP000076420"/>
    </source>
</evidence>
<keyword evidence="6" id="KW-0547">Nucleotide-binding</keyword>
<dbReference type="PANTHER" id="PTHR42780">
    <property type="entry name" value="SOLEUCYL-TRNA SYNTHETASE"/>
    <property type="match status" value="1"/>
</dbReference>
<comment type="similarity">
    <text evidence="1">Belongs to the class-I aminoacyl-tRNA synthetase family.</text>
</comment>
<evidence type="ECO:0000256" key="6">
    <source>
        <dbReference type="ARBA" id="ARBA00022741"/>
    </source>
</evidence>
<keyword evidence="3" id="KW-0963">Cytoplasm</keyword>
<feature type="domain" description="Aminoacyl-tRNA synthetase class Ia" evidence="13">
    <location>
        <begin position="22"/>
        <end position="204"/>
    </location>
</feature>
<dbReference type="InterPro" id="IPR002300">
    <property type="entry name" value="aa-tRNA-synth_Ia"/>
</dbReference>
<evidence type="ECO:0000256" key="2">
    <source>
        <dbReference type="ARBA" id="ARBA00013165"/>
    </source>
</evidence>
<dbReference type="VEuPathDB" id="VectorBase:BGLB025969"/>
<evidence type="ECO:0000256" key="11">
    <source>
        <dbReference type="ARBA" id="ARBA00032665"/>
    </source>
</evidence>
<evidence type="ECO:0000256" key="7">
    <source>
        <dbReference type="ARBA" id="ARBA00022833"/>
    </source>
</evidence>
<dbReference type="GO" id="GO:0046872">
    <property type="term" value="F:metal ion binding"/>
    <property type="evidence" value="ECO:0007669"/>
    <property type="project" value="UniProtKB-KW"/>
</dbReference>
<comment type="catalytic activity">
    <reaction evidence="12">
        <text>tRNA(Ile) + L-isoleucine + ATP = L-isoleucyl-tRNA(Ile) + AMP + diphosphate</text>
        <dbReference type="Rhea" id="RHEA:11060"/>
        <dbReference type="Rhea" id="RHEA-COMP:9666"/>
        <dbReference type="Rhea" id="RHEA-COMP:9695"/>
        <dbReference type="ChEBI" id="CHEBI:30616"/>
        <dbReference type="ChEBI" id="CHEBI:33019"/>
        <dbReference type="ChEBI" id="CHEBI:58045"/>
        <dbReference type="ChEBI" id="CHEBI:78442"/>
        <dbReference type="ChEBI" id="CHEBI:78528"/>
        <dbReference type="ChEBI" id="CHEBI:456215"/>
        <dbReference type="EC" id="6.1.1.5"/>
    </reaction>
</comment>
<dbReference type="EnsemblMetazoa" id="BGLB025969-RA">
    <property type="protein sequence ID" value="BGLB025969-PA"/>
    <property type="gene ID" value="BGLB025969"/>
</dbReference>
<evidence type="ECO:0000256" key="9">
    <source>
        <dbReference type="ARBA" id="ARBA00022917"/>
    </source>
</evidence>
<dbReference type="GO" id="GO:0004822">
    <property type="term" value="F:isoleucine-tRNA ligase activity"/>
    <property type="evidence" value="ECO:0007669"/>
    <property type="project" value="UniProtKB-EC"/>
</dbReference>
<dbReference type="InterPro" id="IPR002301">
    <property type="entry name" value="Ile-tRNA-ligase"/>
</dbReference>
<dbReference type="EC" id="6.1.1.5" evidence="2"/>
<keyword evidence="10" id="KW-0030">Aminoacyl-tRNA synthetase</keyword>
<protein>
    <recommendedName>
        <fullName evidence="2">isoleucine--tRNA ligase</fullName>
        <ecNumber evidence="2">6.1.1.5</ecNumber>
    </recommendedName>
    <alternativeName>
        <fullName evidence="11">Isoleucyl-tRNA synthetase</fullName>
    </alternativeName>
</protein>
<evidence type="ECO:0000256" key="10">
    <source>
        <dbReference type="ARBA" id="ARBA00023146"/>
    </source>
</evidence>
<evidence type="ECO:0000256" key="8">
    <source>
        <dbReference type="ARBA" id="ARBA00022840"/>
    </source>
</evidence>
<dbReference type="Proteomes" id="UP000076420">
    <property type="component" value="Unassembled WGS sequence"/>
</dbReference>
<evidence type="ECO:0000313" key="14">
    <source>
        <dbReference type="EnsemblMetazoa" id="BGLB025969-PA"/>
    </source>
</evidence>
<evidence type="ECO:0000259" key="13">
    <source>
        <dbReference type="Pfam" id="PF00133"/>
    </source>
</evidence>
<dbReference type="GO" id="GO:0005524">
    <property type="term" value="F:ATP binding"/>
    <property type="evidence" value="ECO:0007669"/>
    <property type="project" value="UniProtKB-KW"/>
</dbReference>
<evidence type="ECO:0000256" key="4">
    <source>
        <dbReference type="ARBA" id="ARBA00022598"/>
    </source>
</evidence>
<evidence type="ECO:0000256" key="12">
    <source>
        <dbReference type="ARBA" id="ARBA00048359"/>
    </source>
</evidence>
<dbReference type="InterPro" id="IPR014729">
    <property type="entry name" value="Rossmann-like_a/b/a_fold"/>
</dbReference>
<dbReference type="VEuPathDB" id="VectorBase:BGLAX_041303"/>
<proteinExistence type="inferred from homology"/>
<dbReference type="GO" id="GO:0002161">
    <property type="term" value="F:aminoacyl-tRNA deacylase activity"/>
    <property type="evidence" value="ECO:0007669"/>
    <property type="project" value="InterPro"/>
</dbReference>
<dbReference type="InterPro" id="IPR009008">
    <property type="entry name" value="Val/Leu/Ile-tRNA-synth_edit"/>
</dbReference>